<reference evidence="3 5" key="1">
    <citation type="submission" date="2015-02" db="EMBL/GenBank/DDBJ databases">
        <authorList>
            <person name="Chooi Y.-H."/>
        </authorList>
    </citation>
    <scope>NUCLEOTIDE SEQUENCE [LARGE SCALE GENOMIC DNA]</scope>
    <source>
        <strain evidence="3">E3</strain>
    </source>
</reference>
<dbReference type="CDD" id="cd00180">
    <property type="entry name" value="PKc"/>
    <property type="match status" value="1"/>
</dbReference>
<dbReference type="EMBL" id="CDSF01000101">
    <property type="protein sequence ID" value="CEP00535.1"/>
    <property type="molecule type" value="Genomic_DNA"/>
</dbReference>
<dbReference type="Pfam" id="PF00069">
    <property type="entry name" value="Pkinase"/>
    <property type="match status" value="1"/>
</dbReference>
<sequence length="464" mass="50444">MANHHWTAAPTDDPEGGPTDLAEISSDDHAWMQFVRKAPEYVLPQSLVIIEPISKANVPDTIAVYRACIQSNMVAVKCLAMMSVPQRTRALGEWQRWRALKHDNIVPLAGVTIIDQRLALISPLRTTLHLNEPWICRELDVIRLMIGVAKALEYLHGRRMIHGSVTLDHIVVHNGDAQVLDFGSCTDGEFGSERSGSTGYEAPEMSCPQLRGPFGYTCRVDIYSIGVVTAVLLGGSVDGEGDARRITLPNTVSTATRQVIDKCLQREAKRRPSAATLLDNLQNCCQVADRPVQTNRDLVNVPRQMIKSDVAPPGSHWPPRREVRMHDDNERLVLEQVMNPLAESWYPTQSQGAAPVLNDGKLPSRKVHSAPPAPGELFDIVKHLLDDDPTSPPRTESGETVLGEQDTHSSNPGSSGVAAKSNSIGKITLAATRSTLWAVANLVWKAGKAVGTIASSTSSGQGSL</sequence>
<accession>A0A0G4IYY1</accession>
<organism evidence="3 5">
    <name type="scientific">Plasmodiophora brassicae</name>
    <name type="common">Clubroot disease agent</name>
    <dbReference type="NCBI Taxonomy" id="37360"/>
    <lineage>
        <taxon>Eukaryota</taxon>
        <taxon>Sar</taxon>
        <taxon>Rhizaria</taxon>
        <taxon>Endomyxa</taxon>
        <taxon>Phytomyxea</taxon>
        <taxon>Plasmodiophorida</taxon>
        <taxon>Plasmodiophoridae</taxon>
        <taxon>Plasmodiophora</taxon>
    </lineage>
</organism>
<evidence type="ECO:0000313" key="6">
    <source>
        <dbReference type="Proteomes" id="UP000290189"/>
    </source>
</evidence>
<dbReference type="InterPro" id="IPR011009">
    <property type="entry name" value="Kinase-like_dom_sf"/>
</dbReference>
<dbReference type="PROSITE" id="PS50011">
    <property type="entry name" value="PROTEIN_KINASE_DOM"/>
    <property type="match status" value="1"/>
</dbReference>
<evidence type="ECO:0000313" key="5">
    <source>
        <dbReference type="Proteomes" id="UP000039324"/>
    </source>
</evidence>
<protein>
    <recommendedName>
        <fullName evidence="2">Protein kinase domain-containing protein</fullName>
    </recommendedName>
</protein>
<evidence type="ECO:0000259" key="2">
    <source>
        <dbReference type="PROSITE" id="PS50011"/>
    </source>
</evidence>
<dbReference type="GO" id="GO:0005524">
    <property type="term" value="F:ATP binding"/>
    <property type="evidence" value="ECO:0007669"/>
    <property type="project" value="InterPro"/>
</dbReference>
<dbReference type="Proteomes" id="UP000290189">
    <property type="component" value="Unassembled WGS sequence"/>
</dbReference>
<evidence type="ECO:0000313" key="4">
    <source>
        <dbReference type="EMBL" id="SPQ93968.1"/>
    </source>
</evidence>
<feature type="domain" description="Protein kinase" evidence="2">
    <location>
        <begin position="47"/>
        <end position="293"/>
    </location>
</feature>
<geneLocation type="mitochondrion" evidence="4"/>
<dbReference type="SUPFAM" id="SSF56112">
    <property type="entry name" value="Protein kinase-like (PK-like)"/>
    <property type="match status" value="1"/>
</dbReference>
<dbReference type="OrthoDB" id="3260205at2759"/>
<gene>
    <name evidence="3" type="ORF">PBRA_001589</name>
    <name evidence="4" type="ORF">PLBR_LOCUS1183</name>
</gene>
<keyword evidence="4" id="KW-0496">Mitochondrion</keyword>
<keyword evidence="5" id="KW-1185">Reference proteome</keyword>
<evidence type="ECO:0000256" key="1">
    <source>
        <dbReference type="SAM" id="MobiDB-lite"/>
    </source>
</evidence>
<dbReference type="STRING" id="37360.A0A0G4IYY1"/>
<proteinExistence type="predicted"/>
<dbReference type="EMBL" id="OVEO01000002">
    <property type="protein sequence ID" value="SPQ93968.1"/>
    <property type="molecule type" value="Genomic_DNA"/>
</dbReference>
<feature type="compositionally biased region" description="Polar residues" evidence="1">
    <location>
        <begin position="408"/>
        <end position="421"/>
    </location>
</feature>
<dbReference type="GO" id="GO:0004674">
    <property type="term" value="F:protein serine/threonine kinase activity"/>
    <property type="evidence" value="ECO:0007669"/>
    <property type="project" value="TreeGrafter"/>
</dbReference>
<dbReference type="Proteomes" id="UP000039324">
    <property type="component" value="Unassembled WGS sequence"/>
</dbReference>
<dbReference type="PANTHER" id="PTHR44329">
    <property type="entry name" value="SERINE/THREONINE-PROTEIN KINASE TNNI3K-RELATED"/>
    <property type="match status" value="1"/>
</dbReference>
<dbReference type="InterPro" id="IPR051681">
    <property type="entry name" value="Ser/Thr_Kinases-Pseudokinases"/>
</dbReference>
<evidence type="ECO:0000313" key="3">
    <source>
        <dbReference type="EMBL" id="CEP00535.1"/>
    </source>
</evidence>
<dbReference type="InterPro" id="IPR000719">
    <property type="entry name" value="Prot_kinase_dom"/>
</dbReference>
<feature type="region of interest" description="Disordered" evidence="1">
    <location>
        <begin position="384"/>
        <end position="421"/>
    </location>
</feature>
<dbReference type="Gene3D" id="3.30.200.20">
    <property type="entry name" value="Phosphorylase Kinase, domain 1"/>
    <property type="match status" value="1"/>
</dbReference>
<dbReference type="Gene3D" id="1.10.510.10">
    <property type="entry name" value="Transferase(Phosphotransferase) domain 1"/>
    <property type="match status" value="1"/>
</dbReference>
<dbReference type="AlphaFoldDB" id="A0A0G4IYY1"/>
<reference evidence="4 6" key="2">
    <citation type="submission" date="2018-03" db="EMBL/GenBank/DDBJ databases">
        <authorList>
            <person name="Fogelqvist J."/>
        </authorList>
    </citation>
    <scope>NUCLEOTIDE SEQUENCE [LARGE SCALE GENOMIC DNA]</scope>
</reference>
<name>A0A0G4IYY1_PLABS</name>